<evidence type="ECO:0000259" key="13">
    <source>
        <dbReference type="Pfam" id="PF02875"/>
    </source>
</evidence>
<dbReference type="InterPro" id="IPR051046">
    <property type="entry name" value="MurCDEF_CellWall_CoF430Synth"/>
</dbReference>
<comment type="caution">
    <text evidence="15">The sequence shown here is derived from an EMBL/GenBank/DDBJ whole genome shotgun (WGS) entry which is preliminary data.</text>
</comment>
<dbReference type="InterPro" id="IPR036615">
    <property type="entry name" value="Mur_ligase_C_dom_sf"/>
</dbReference>
<evidence type="ECO:0000256" key="7">
    <source>
        <dbReference type="ARBA" id="ARBA00022984"/>
    </source>
</evidence>
<dbReference type="GO" id="GO:0047480">
    <property type="term" value="F:UDP-N-acetylmuramoyl-tripeptide-D-alanyl-D-alanine ligase activity"/>
    <property type="evidence" value="ECO:0007669"/>
    <property type="project" value="UniProtKB-EC"/>
</dbReference>
<dbReference type="PANTHER" id="PTHR43024:SF1">
    <property type="entry name" value="UDP-N-ACETYLMURAMOYL-TRIPEPTIDE--D-ALANYL-D-ALANINE LIGASE"/>
    <property type="match status" value="1"/>
</dbReference>
<evidence type="ECO:0000259" key="14">
    <source>
        <dbReference type="Pfam" id="PF08245"/>
    </source>
</evidence>
<dbReference type="InterPro" id="IPR005863">
    <property type="entry name" value="UDP-N-AcMur_synth"/>
</dbReference>
<feature type="domain" description="Mur ligase C-terminal" evidence="13">
    <location>
        <begin position="318"/>
        <end position="438"/>
    </location>
</feature>
<feature type="binding site" evidence="10">
    <location>
        <begin position="112"/>
        <end position="118"/>
    </location>
    <ligand>
        <name>ATP</name>
        <dbReference type="ChEBI" id="CHEBI:30616"/>
    </ligand>
</feature>
<organism evidence="15 16">
    <name type="scientific">Haloferula chungangensis</name>
    <dbReference type="NCBI Taxonomy" id="1048331"/>
    <lineage>
        <taxon>Bacteria</taxon>
        <taxon>Pseudomonadati</taxon>
        <taxon>Verrucomicrobiota</taxon>
        <taxon>Verrucomicrobiia</taxon>
        <taxon>Verrucomicrobiales</taxon>
        <taxon>Verrucomicrobiaceae</taxon>
        <taxon>Haloferula</taxon>
    </lineage>
</organism>
<dbReference type="Gene3D" id="3.90.190.20">
    <property type="entry name" value="Mur ligase, C-terminal domain"/>
    <property type="match status" value="1"/>
</dbReference>
<dbReference type="EC" id="6.3.2.10" evidence="10 11"/>
<accession>A0ABW2L8A9</accession>
<evidence type="ECO:0000256" key="5">
    <source>
        <dbReference type="ARBA" id="ARBA00022840"/>
    </source>
</evidence>
<name>A0ABW2L8A9_9BACT</name>
<dbReference type="Pfam" id="PF08245">
    <property type="entry name" value="Mur_ligase_M"/>
    <property type="match status" value="1"/>
</dbReference>
<dbReference type="Gene3D" id="3.40.1190.10">
    <property type="entry name" value="Mur-like, catalytic domain"/>
    <property type="match status" value="1"/>
</dbReference>
<keyword evidence="7 10" id="KW-0573">Peptidoglycan synthesis</keyword>
<dbReference type="InterPro" id="IPR000713">
    <property type="entry name" value="Mur_ligase_N"/>
</dbReference>
<evidence type="ECO:0000256" key="2">
    <source>
        <dbReference type="ARBA" id="ARBA00022598"/>
    </source>
</evidence>
<keyword evidence="4 10" id="KW-0547">Nucleotide-binding</keyword>
<comment type="pathway">
    <text evidence="10 11">Cell wall biogenesis; peptidoglycan biosynthesis.</text>
</comment>
<evidence type="ECO:0000256" key="9">
    <source>
        <dbReference type="ARBA" id="ARBA00023316"/>
    </source>
</evidence>
<feature type="domain" description="Mur ligase N-terminal catalytic" evidence="12">
    <location>
        <begin position="28"/>
        <end position="73"/>
    </location>
</feature>
<dbReference type="InterPro" id="IPR004101">
    <property type="entry name" value="Mur_ligase_C"/>
</dbReference>
<dbReference type="InterPro" id="IPR036565">
    <property type="entry name" value="Mur-like_cat_sf"/>
</dbReference>
<keyword evidence="8 10" id="KW-0131">Cell cycle</keyword>
<dbReference type="SUPFAM" id="SSF53244">
    <property type="entry name" value="MurD-like peptide ligases, peptide-binding domain"/>
    <property type="match status" value="1"/>
</dbReference>
<evidence type="ECO:0000256" key="11">
    <source>
        <dbReference type="RuleBase" id="RU004136"/>
    </source>
</evidence>
<dbReference type="InterPro" id="IPR035911">
    <property type="entry name" value="MurE/MurF_N"/>
</dbReference>
<evidence type="ECO:0000256" key="6">
    <source>
        <dbReference type="ARBA" id="ARBA00022960"/>
    </source>
</evidence>
<comment type="similarity">
    <text evidence="10">Belongs to the MurCDEF family. MurF subfamily.</text>
</comment>
<comment type="catalytic activity">
    <reaction evidence="10 11">
        <text>D-alanyl-D-alanine + UDP-N-acetyl-alpha-D-muramoyl-L-alanyl-gamma-D-glutamyl-meso-2,6-diaminopimelate + ATP = UDP-N-acetyl-alpha-D-muramoyl-L-alanyl-gamma-D-glutamyl-meso-2,6-diaminopimeloyl-D-alanyl-D-alanine + ADP + phosphate + H(+)</text>
        <dbReference type="Rhea" id="RHEA:28374"/>
        <dbReference type="ChEBI" id="CHEBI:15378"/>
        <dbReference type="ChEBI" id="CHEBI:30616"/>
        <dbReference type="ChEBI" id="CHEBI:43474"/>
        <dbReference type="ChEBI" id="CHEBI:57822"/>
        <dbReference type="ChEBI" id="CHEBI:61386"/>
        <dbReference type="ChEBI" id="CHEBI:83905"/>
        <dbReference type="ChEBI" id="CHEBI:456216"/>
        <dbReference type="EC" id="6.3.2.10"/>
    </reaction>
</comment>
<gene>
    <name evidence="10 15" type="primary">murF</name>
    <name evidence="15" type="ORF">ACFQY0_15715</name>
</gene>
<keyword evidence="5 10" id="KW-0067">ATP-binding</keyword>
<evidence type="ECO:0000313" key="15">
    <source>
        <dbReference type="EMBL" id="MFC7338643.1"/>
    </source>
</evidence>
<dbReference type="RefSeq" id="WP_379714207.1">
    <property type="nucleotide sequence ID" value="NZ_JBHTBS010000008.1"/>
</dbReference>
<reference evidence="16" key="1">
    <citation type="journal article" date="2019" name="Int. J. Syst. Evol. Microbiol.">
        <title>The Global Catalogue of Microorganisms (GCM) 10K type strain sequencing project: providing services to taxonomists for standard genome sequencing and annotation.</title>
        <authorList>
            <consortium name="The Broad Institute Genomics Platform"/>
            <consortium name="The Broad Institute Genome Sequencing Center for Infectious Disease"/>
            <person name="Wu L."/>
            <person name="Ma J."/>
        </authorList>
    </citation>
    <scope>NUCLEOTIDE SEQUENCE [LARGE SCALE GENOMIC DNA]</scope>
    <source>
        <strain evidence="16">CGMCC 4.1467</strain>
    </source>
</reference>
<comment type="function">
    <text evidence="10 11">Involved in cell wall formation. Catalyzes the final step in the synthesis of UDP-N-acetylmuramoyl-pentapeptide, the precursor of murein.</text>
</comment>
<dbReference type="SUPFAM" id="SSF63418">
    <property type="entry name" value="MurE/MurF N-terminal domain"/>
    <property type="match status" value="1"/>
</dbReference>
<feature type="domain" description="Mur ligase central" evidence="14">
    <location>
        <begin position="110"/>
        <end position="295"/>
    </location>
</feature>
<evidence type="ECO:0000256" key="4">
    <source>
        <dbReference type="ARBA" id="ARBA00022741"/>
    </source>
</evidence>
<dbReference type="HAMAP" id="MF_02019">
    <property type="entry name" value="MurF"/>
    <property type="match status" value="1"/>
</dbReference>
<keyword evidence="3 10" id="KW-0132">Cell division</keyword>
<keyword evidence="1 10" id="KW-0963">Cytoplasm</keyword>
<keyword evidence="2 10" id="KW-0436">Ligase</keyword>
<evidence type="ECO:0000256" key="1">
    <source>
        <dbReference type="ARBA" id="ARBA00022490"/>
    </source>
</evidence>
<evidence type="ECO:0000313" key="16">
    <source>
        <dbReference type="Proteomes" id="UP001596472"/>
    </source>
</evidence>
<keyword evidence="6 10" id="KW-0133">Cell shape</keyword>
<dbReference type="SUPFAM" id="SSF53623">
    <property type="entry name" value="MurD-like peptide ligases, catalytic domain"/>
    <property type="match status" value="1"/>
</dbReference>
<proteinExistence type="inferred from homology"/>
<dbReference type="Gene3D" id="3.40.1390.10">
    <property type="entry name" value="MurE/MurF, N-terminal domain"/>
    <property type="match status" value="1"/>
</dbReference>
<dbReference type="Pfam" id="PF01225">
    <property type="entry name" value="Mur_ligase"/>
    <property type="match status" value="1"/>
</dbReference>
<dbReference type="NCBIfam" id="TIGR01143">
    <property type="entry name" value="murF"/>
    <property type="match status" value="1"/>
</dbReference>
<sequence length="454" mass="47604">MKALNADTIAQATGGRLIAGAGSVLANSISTDTRTIPDGAVFVALRGDRFDANDFAPQALSAGATVAVVERWDGGDPGDRAVIEVGDGLAALQRLAHWYRMQHEMPVVGITGSNGKTSTKDFTSAVLSGAYQVCATRGNLNNHIGVPLTVLSIKEGDSAAVVEMGMNHAGEIAPLCEIARPNIGIITNIGTAHIEHLGSRQGIAEEKGSLARALPEDGVLFVPAGCDFYEYFKSRTKARVIPVGNGRGLIRAENLRQDDGRAQFTLVIDHQPVAEVDLPVAGKHMVTNALLAAGCGWFLGMEPELIAERLSSTVLTSGRLRRYFSRGITVFDDTYNANPESMAAAIETMADTPVNAGAHRYVVLGPMGELGSHAPEAHLRIGRLAAERGLSVIAVGAGAEGIAEGAGEADFFPDGQVAATALAERVVAGDTVLFKASRSAAMERVMNEAFPPND</sequence>
<dbReference type="InterPro" id="IPR013221">
    <property type="entry name" value="Mur_ligase_cen"/>
</dbReference>
<keyword evidence="16" id="KW-1185">Reference proteome</keyword>
<dbReference type="PANTHER" id="PTHR43024">
    <property type="entry name" value="UDP-N-ACETYLMURAMOYL-TRIPEPTIDE--D-ALANYL-D-ALANINE LIGASE"/>
    <property type="match status" value="1"/>
</dbReference>
<keyword evidence="9 10" id="KW-0961">Cell wall biogenesis/degradation</keyword>
<evidence type="ECO:0000259" key="12">
    <source>
        <dbReference type="Pfam" id="PF01225"/>
    </source>
</evidence>
<evidence type="ECO:0000256" key="3">
    <source>
        <dbReference type="ARBA" id="ARBA00022618"/>
    </source>
</evidence>
<dbReference type="EMBL" id="JBHTBS010000008">
    <property type="protein sequence ID" value="MFC7338643.1"/>
    <property type="molecule type" value="Genomic_DNA"/>
</dbReference>
<protein>
    <recommendedName>
        <fullName evidence="10 11">UDP-N-acetylmuramoyl-tripeptide--D-alanyl-D-alanine ligase</fullName>
        <ecNumber evidence="10 11">6.3.2.10</ecNumber>
    </recommendedName>
    <alternativeName>
        <fullName evidence="10">D-alanyl-D-alanine-adding enzyme</fullName>
    </alternativeName>
</protein>
<dbReference type="Proteomes" id="UP001596472">
    <property type="component" value="Unassembled WGS sequence"/>
</dbReference>
<evidence type="ECO:0000256" key="10">
    <source>
        <dbReference type="HAMAP-Rule" id="MF_02019"/>
    </source>
</evidence>
<comment type="subcellular location">
    <subcellularLocation>
        <location evidence="10 11">Cytoplasm</location>
    </subcellularLocation>
</comment>
<dbReference type="Pfam" id="PF02875">
    <property type="entry name" value="Mur_ligase_C"/>
    <property type="match status" value="1"/>
</dbReference>
<evidence type="ECO:0000256" key="8">
    <source>
        <dbReference type="ARBA" id="ARBA00023306"/>
    </source>
</evidence>